<gene>
    <name evidence="1" type="ORF">MSIBF_A600002</name>
</gene>
<dbReference type="Gene3D" id="3.40.640.10">
    <property type="entry name" value="Type I PLP-dependent aspartate aminotransferase-like (Major domain)"/>
    <property type="match status" value="1"/>
</dbReference>
<dbReference type="InterPro" id="IPR015422">
    <property type="entry name" value="PyrdxlP-dep_Trfase_small"/>
</dbReference>
<keyword evidence="1" id="KW-0032">Aminotransferase</keyword>
<dbReference type="SUPFAM" id="SSF53383">
    <property type="entry name" value="PLP-dependent transferases"/>
    <property type="match status" value="1"/>
</dbReference>
<dbReference type="AlphaFoldDB" id="A0A098ECZ8"/>
<dbReference type="PANTHER" id="PTHR30244">
    <property type="entry name" value="TRANSAMINASE"/>
    <property type="match status" value="1"/>
</dbReference>
<dbReference type="Gene3D" id="3.90.1150.10">
    <property type="entry name" value="Aspartate Aminotransferase, domain 1"/>
    <property type="match status" value="1"/>
</dbReference>
<dbReference type="CDD" id="cd00616">
    <property type="entry name" value="AHBA_syn"/>
    <property type="match status" value="1"/>
</dbReference>
<dbReference type="PIRSF" id="PIRSF000390">
    <property type="entry name" value="PLP_StrS"/>
    <property type="match status" value="1"/>
</dbReference>
<reference evidence="1" key="1">
    <citation type="submission" date="2014-09" db="EMBL/GenBank/DDBJ databases">
        <authorList>
            <person name="Probst J Alexander"/>
        </authorList>
    </citation>
    <scope>NUCLEOTIDE SEQUENCE</scope>
</reference>
<sequence length="414" mass="47074">MIEFVVMATHSVQVGDFKIGNEERKIINKILDSGRISEGENVRMFEKEWAEFVGTKYAISVSSGTAALMCGLTALKYHPDRIAKEGSKIVTTPLTYISTSSAIVTTGFEPVYVDVDSEMFGITPENIKRHLEGVDDIDNYSLILPVHLLGYPCDMDEINEMAREYGLLVFEDSAEAEGTIYKGKRTGSLSLLSAYSFYIAHNIQAGEMGAVTTNDYELARLIKKIKANGRMCDCQICTRSTIGCPKIKTYKGKDDFDPRFLHDMIGYNFKSMEFQAGLARTQLKKAEWIIKKRQENVKYLNEHLIDYSDILQLPIYSDEVSYLAYPLIIKKPELISRKKLRNGLERDGIETRPLFGCIPTQQPAFSHLKKEYEGKLPNAEHLGKNAFYIACHQYLTQEDLDYIIKKFREILKNI</sequence>
<evidence type="ECO:0000313" key="1">
    <source>
        <dbReference type="EMBL" id="CEG13857.1"/>
    </source>
</evidence>
<dbReference type="InterPro" id="IPR015424">
    <property type="entry name" value="PyrdxlP-dep_Trfase"/>
</dbReference>
<accession>A0A098ECZ8</accession>
<dbReference type="InterPro" id="IPR015421">
    <property type="entry name" value="PyrdxlP-dep_Trfase_major"/>
</dbReference>
<dbReference type="Pfam" id="PF01041">
    <property type="entry name" value="DegT_DnrJ_EryC1"/>
    <property type="match status" value="1"/>
</dbReference>
<dbReference type="GO" id="GO:0008483">
    <property type="term" value="F:transaminase activity"/>
    <property type="evidence" value="ECO:0007669"/>
    <property type="project" value="UniProtKB-KW"/>
</dbReference>
<dbReference type="InterPro" id="IPR000653">
    <property type="entry name" value="DegT/StrS_aminotransferase"/>
</dbReference>
<name>A0A098ECZ8_9ZZZZ</name>
<dbReference type="GO" id="GO:0000271">
    <property type="term" value="P:polysaccharide biosynthetic process"/>
    <property type="evidence" value="ECO:0007669"/>
    <property type="project" value="TreeGrafter"/>
</dbReference>
<protein>
    <submittedName>
        <fullName evidence="1">Putative DegT/DnrJ/EryC1/StrS aminotransferase</fullName>
    </submittedName>
</protein>
<proteinExistence type="predicted"/>
<dbReference type="GO" id="GO:0030170">
    <property type="term" value="F:pyridoxal phosphate binding"/>
    <property type="evidence" value="ECO:0007669"/>
    <property type="project" value="TreeGrafter"/>
</dbReference>
<keyword evidence="1" id="KW-0808">Transferase</keyword>
<dbReference type="EMBL" id="CCXY01000425">
    <property type="protein sequence ID" value="CEG13857.1"/>
    <property type="molecule type" value="Genomic_DNA"/>
</dbReference>
<organism evidence="1">
    <name type="scientific">groundwater metagenome</name>
    <dbReference type="NCBI Taxonomy" id="717931"/>
    <lineage>
        <taxon>unclassified sequences</taxon>
        <taxon>metagenomes</taxon>
        <taxon>ecological metagenomes</taxon>
    </lineage>
</organism>
<dbReference type="PANTHER" id="PTHR30244:SF34">
    <property type="entry name" value="DTDP-4-AMINO-4,6-DIDEOXYGALACTOSE TRANSAMINASE"/>
    <property type="match status" value="1"/>
</dbReference>